<gene>
    <name evidence="1" type="ORF">DEO72_LG6g828</name>
</gene>
<dbReference type="AlphaFoldDB" id="A0A4D6M7N8"/>
<dbReference type="Proteomes" id="UP000501690">
    <property type="component" value="Linkage Group LG6"/>
</dbReference>
<evidence type="ECO:0000313" key="1">
    <source>
        <dbReference type="EMBL" id="QCD96126.1"/>
    </source>
</evidence>
<protein>
    <submittedName>
        <fullName evidence="1">Uncharacterized protein</fullName>
    </submittedName>
</protein>
<name>A0A4D6M7N8_VIGUN</name>
<evidence type="ECO:0000313" key="2">
    <source>
        <dbReference type="Proteomes" id="UP000501690"/>
    </source>
</evidence>
<dbReference type="EMBL" id="CP039350">
    <property type="protein sequence ID" value="QCD96126.1"/>
    <property type="molecule type" value="Genomic_DNA"/>
</dbReference>
<accession>A0A4D6M7N8</accession>
<reference evidence="1 2" key="1">
    <citation type="submission" date="2019-04" db="EMBL/GenBank/DDBJ databases">
        <title>An improved genome assembly and genetic linkage map for asparagus bean, Vigna unguiculata ssp. sesquipedialis.</title>
        <authorList>
            <person name="Xia Q."/>
            <person name="Zhang R."/>
            <person name="Dong Y."/>
        </authorList>
    </citation>
    <scope>NUCLEOTIDE SEQUENCE [LARGE SCALE GENOMIC DNA]</scope>
    <source>
        <tissue evidence="1">Leaf</tissue>
    </source>
</reference>
<keyword evidence="2" id="KW-1185">Reference proteome</keyword>
<organism evidence="1 2">
    <name type="scientific">Vigna unguiculata</name>
    <name type="common">Cowpea</name>
    <dbReference type="NCBI Taxonomy" id="3917"/>
    <lineage>
        <taxon>Eukaryota</taxon>
        <taxon>Viridiplantae</taxon>
        <taxon>Streptophyta</taxon>
        <taxon>Embryophyta</taxon>
        <taxon>Tracheophyta</taxon>
        <taxon>Spermatophyta</taxon>
        <taxon>Magnoliopsida</taxon>
        <taxon>eudicotyledons</taxon>
        <taxon>Gunneridae</taxon>
        <taxon>Pentapetalae</taxon>
        <taxon>rosids</taxon>
        <taxon>fabids</taxon>
        <taxon>Fabales</taxon>
        <taxon>Fabaceae</taxon>
        <taxon>Papilionoideae</taxon>
        <taxon>50 kb inversion clade</taxon>
        <taxon>NPAAA clade</taxon>
        <taxon>indigoferoid/millettioid clade</taxon>
        <taxon>Phaseoleae</taxon>
        <taxon>Vigna</taxon>
    </lineage>
</organism>
<sequence length="81" mass="8764">MVVATRPVWRLAVGEAPTGRGCLIEALGGACRLATREDRLAVWNQFLPSDVSDAPSSFGCRVRLQGEFYTALDGGLDAMFF</sequence>
<proteinExistence type="predicted"/>